<reference evidence="2 3" key="1">
    <citation type="submission" date="2024-03" db="EMBL/GenBank/DDBJ databases">
        <title>A high-quality draft genome sequence of Diaporthe vaccinii, a causative agent of upright dieback and viscid rot disease in cranberry plants.</title>
        <authorList>
            <person name="Sarrasin M."/>
            <person name="Lang B.F."/>
            <person name="Burger G."/>
        </authorList>
    </citation>
    <scope>NUCLEOTIDE SEQUENCE [LARGE SCALE GENOMIC DNA]</scope>
    <source>
        <strain evidence="2 3">IS7</strain>
    </source>
</reference>
<feature type="compositionally biased region" description="Basic and acidic residues" evidence="1">
    <location>
        <begin position="95"/>
        <end position="107"/>
    </location>
</feature>
<name>A0ABR4F9D0_9PEZI</name>
<keyword evidence="3" id="KW-1185">Reference proteome</keyword>
<dbReference type="Proteomes" id="UP001600888">
    <property type="component" value="Unassembled WGS sequence"/>
</dbReference>
<evidence type="ECO:0000313" key="3">
    <source>
        <dbReference type="Proteomes" id="UP001600888"/>
    </source>
</evidence>
<evidence type="ECO:0000256" key="1">
    <source>
        <dbReference type="SAM" id="MobiDB-lite"/>
    </source>
</evidence>
<proteinExistence type="predicted"/>
<accession>A0ABR4F9D0</accession>
<organism evidence="2 3">
    <name type="scientific">Diaporthe vaccinii</name>
    <dbReference type="NCBI Taxonomy" id="105482"/>
    <lineage>
        <taxon>Eukaryota</taxon>
        <taxon>Fungi</taxon>
        <taxon>Dikarya</taxon>
        <taxon>Ascomycota</taxon>
        <taxon>Pezizomycotina</taxon>
        <taxon>Sordariomycetes</taxon>
        <taxon>Sordariomycetidae</taxon>
        <taxon>Diaporthales</taxon>
        <taxon>Diaporthaceae</taxon>
        <taxon>Diaporthe</taxon>
        <taxon>Diaporthe eres species complex</taxon>
    </lineage>
</organism>
<protein>
    <submittedName>
        <fullName evidence="2">Uncharacterized protein</fullName>
    </submittedName>
</protein>
<dbReference type="EMBL" id="JBAWTH010000007">
    <property type="protein sequence ID" value="KAL2291130.1"/>
    <property type="molecule type" value="Genomic_DNA"/>
</dbReference>
<evidence type="ECO:0000313" key="2">
    <source>
        <dbReference type="EMBL" id="KAL2291130.1"/>
    </source>
</evidence>
<comment type="caution">
    <text evidence="2">The sequence shown here is derived from an EMBL/GenBank/DDBJ whole genome shotgun (WGS) entry which is preliminary data.</text>
</comment>
<feature type="region of interest" description="Disordered" evidence="1">
    <location>
        <begin position="93"/>
        <end position="117"/>
    </location>
</feature>
<gene>
    <name evidence="2" type="ORF">FJTKL_13798</name>
</gene>
<sequence length="215" mass="24736">MLDDDLYRCFPLVLIGVRRRMSAEIVQYPLLHRVGSCDCPYPSLSRTLFTPFVHKKINETLFFFFSSKEQPQHSVPCPFILYLSPRQPEVLNTAEHPRQSDPSEVRLKPRLPTRPGTLDRPTIPDFACPSTFLVFPLSVNRCVLKQLRRRCSVLGLESNWNYFQSRNESVVASFPRKQHFQTRPRPRVEGRARLACPGRLVVLGAQLLEWCLGAG</sequence>